<dbReference type="OrthoDB" id="8595425at2"/>
<reference evidence="2 3" key="1">
    <citation type="submission" date="2019-11" db="EMBL/GenBank/DDBJ databases">
        <title>Draft genome sequences of five Paenibacillus species of dairy origin.</title>
        <authorList>
            <person name="Olajide A.M."/>
            <person name="Chen S."/>
            <person name="Lapointe G."/>
        </authorList>
    </citation>
    <scope>NUCLEOTIDE SEQUENCE [LARGE SCALE GENOMIC DNA]</scope>
    <source>
        <strain evidence="2 3">12CR55</strain>
    </source>
</reference>
<accession>A0A7X2YXS0</accession>
<comment type="caution">
    <text evidence="2">The sequence shown here is derived from an EMBL/GenBank/DDBJ whole genome shotgun (WGS) entry which is preliminary data.</text>
</comment>
<gene>
    <name evidence="2" type="ORF">GNP95_01720</name>
</gene>
<feature type="domain" description="DUF4180" evidence="1">
    <location>
        <begin position="10"/>
        <end position="118"/>
    </location>
</feature>
<dbReference type="InterPro" id="IPR025438">
    <property type="entry name" value="DUF4180"/>
</dbReference>
<proteinExistence type="predicted"/>
<protein>
    <submittedName>
        <fullName evidence="2">DUF4180 domain-containing protein</fullName>
    </submittedName>
</protein>
<dbReference type="EMBL" id="WNZW01000001">
    <property type="protein sequence ID" value="MUG43730.1"/>
    <property type="molecule type" value="Genomic_DNA"/>
</dbReference>
<dbReference type="Pfam" id="PF13788">
    <property type="entry name" value="DUF4180"/>
    <property type="match status" value="1"/>
</dbReference>
<name>A0A7X2YXS0_9BACL</name>
<evidence type="ECO:0000313" key="3">
    <source>
        <dbReference type="Proteomes" id="UP000447876"/>
    </source>
</evidence>
<dbReference type="Proteomes" id="UP000447876">
    <property type="component" value="Unassembled WGS sequence"/>
</dbReference>
<evidence type="ECO:0000313" key="2">
    <source>
        <dbReference type="EMBL" id="MUG43730.1"/>
    </source>
</evidence>
<organism evidence="2 3">
    <name type="scientific">Paenibacillus woosongensis</name>
    <dbReference type="NCBI Taxonomy" id="307580"/>
    <lineage>
        <taxon>Bacteria</taxon>
        <taxon>Bacillati</taxon>
        <taxon>Bacillota</taxon>
        <taxon>Bacilli</taxon>
        <taxon>Bacillales</taxon>
        <taxon>Paenibacillaceae</taxon>
        <taxon>Paenibacillus</taxon>
    </lineage>
</organism>
<dbReference type="AlphaFoldDB" id="A0A7X2YXS0"/>
<evidence type="ECO:0000259" key="1">
    <source>
        <dbReference type="Pfam" id="PF13788"/>
    </source>
</evidence>
<dbReference type="RefSeq" id="WP_155609195.1">
    <property type="nucleotide sequence ID" value="NZ_WNZW01000001.1"/>
</dbReference>
<sequence>MNIVKIEAGGTTIAVVNGVAPVINDVQSALDFMATVRYETDCDRIVIEKSLISESFFDLKTRLAGEILQKFINYQVQMAIVGDFSMYSSQSLKDFIYECNNGNDIFFVSTEQQAIEKLSNIKPGHFR</sequence>